<feature type="compositionally biased region" description="Basic residues" evidence="1">
    <location>
        <begin position="41"/>
        <end position="54"/>
    </location>
</feature>
<evidence type="ECO:0000256" key="1">
    <source>
        <dbReference type="SAM" id="MobiDB-lite"/>
    </source>
</evidence>
<feature type="non-terminal residue" evidence="2">
    <location>
        <position position="54"/>
    </location>
</feature>
<comment type="caution">
    <text evidence="2">The sequence shown here is derived from an EMBL/GenBank/DDBJ whole genome shotgun (WGS) entry which is preliminary data.</text>
</comment>
<feature type="region of interest" description="Disordered" evidence="1">
    <location>
        <begin position="20"/>
        <end position="54"/>
    </location>
</feature>
<sequence>SHCQLPRDLLPKKWLEEQAQASSKAHQGVGHLYGKRENHLPTKRCNARTTKARV</sequence>
<dbReference type="EMBL" id="CACTIH010000424">
    <property type="protein sequence ID" value="CAA2960627.1"/>
    <property type="molecule type" value="Genomic_DNA"/>
</dbReference>
<evidence type="ECO:0000313" key="2">
    <source>
        <dbReference type="EMBL" id="CAA2960627.1"/>
    </source>
</evidence>
<proteinExistence type="predicted"/>
<gene>
    <name evidence="2" type="ORF">OLEA9_A110603</name>
</gene>
<evidence type="ECO:0000313" key="3">
    <source>
        <dbReference type="Proteomes" id="UP000594638"/>
    </source>
</evidence>
<protein>
    <submittedName>
        <fullName evidence="2">Uncharacterized protein</fullName>
    </submittedName>
</protein>
<dbReference type="AlphaFoldDB" id="A0A8S0Q1A6"/>
<organism evidence="2 3">
    <name type="scientific">Olea europaea subsp. europaea</name>
    <dbReference type="NCBI Taxonomy" id="158383"/>
    <lineage>
        <taxon>Eukaryota</taxon>
        <taxon>Viridiplantae</taxon>
        <taxon>Streptophyta</taxon>
        <taxon>Embryophyta</taxon>
        <taxon>Tracheophyta</taxon>
        <taxon>Spermatophyta</taxon>
        <taxon>Magnoliopsida</taxon>
        <taxon>eudicotyledons</taxon>
        <taxon>Gunneridae</taxon>
        <taxon>Pentapetalae</taxon>
        <taxon>asterids</taxon>
        <taxon>lamiids</taxon>
        <taxon>Lamiales</taxon>
        <taxon>Oleaceae</taxon>
        <taxon>Oleeae</taxon>
        <taxon>Olea</taxon>
    </lineage>
</organism>
<accession>A0A8S0Q1A6</accession>
<reference evidence="2 3" key="1">
    <citation type="submission" date="2019-12" db="EMBL/GenBank/DDBJ databases">
        <authorList>
            <person name="Alioto T."/>
            <person name="Alioto T."/>
            <person name="Gomez Garrido J."/>
        </authorList>
    </citation>
    <scope>NUCLEOTIDE SEQUENCE [LARGE SCALE GENOMIC DNA]</scope>
</reference>
<feature type="non-terminal residue" evidence="2">
    <location>
        <position position="1"/>
    </location>
</feature>
<dbReference type="Gramene" id="OE9A110603T1">
    <property type="protein sequence ID" value="OE9A110603C1"/>
    <property type="gene ID" value="OE9A110603"/>
</dbReference>
<name>A0A8S0Q1A6_OLEEU</name>
<dbReference type="Proteomes" id="UP000594638">
    <property type="component" value="Unassembled WGS sequence"/>
</dbReference>
<keyword evidence="3" id="KW-1185">Reference proteome</keyword>